<keyword evidence="4" id="KW-1185">Reference proteome</keyword>
<dbReference type="Proteomes" id="UP000596742">
    <property type="component" value="Unassembled WGS sequence"/>
</dbReference>
<dbReference type="GO" id="GO:0000932">
    <property type="term" value="C:P-body"/>
    <property type="evidence" value="ECO:0007669"/>
    <property type="project" value="UniProtKB-SubCell"/>
</dbReference>
<dbReference type="OrthoDB" id="74835at2759"/>
<evidence type="ECO:0000313" key="3">
    <source>
        <dbReference type="EMBL" id="VDI44969.1"/>
    </source>
</evidence>
<evidence type="ECO:0000313" key="4">
    <source>
        <dbReference type="Proteomes" id="UP000596742"/>
    </source>
</evidence>
<dbReference type="PANTHER" id="PTHR21551:SF0">
    <property type="entry name" value="PROTEIN ASSOCIATED WITH TOPO II RELATED-1, ISOFORM A"/>
    <property type="match status" value="1"/>
</dbReference>
<protein>
    <submittedName>
        <fullName evidence="3">DNA topoisomerase 2-associated protein PAT1</fullName>
    </submittedName>
</protein>
<dbReference type="GO" id="GO:0003723">
    <property type="term" value="F:RNA binding"/>
    <property type="evidence" value="ECO:0007669"/>
    <property type="project" value="TreeGrafter"/>
</dbReference>
<name>A0A8B6F5F4_MYTGA</name>
<proteinExistence type="predicted"/>
<dbReference type="GO" id="GO:0016853">
    <property type="term" value="F:isomerase activity"/>
    <property type="evidence" value="ECO:0007669"/>
    <property type="project" value="UniProtKB-KW"/>
</dbReference>
<comment type="caution">
    <text evidence="3">The sequence shown here is derived from an EMBL/GenBank/DDBJ whole genome shotgun (WGS) entry which is preliminary data.</text>
</comment>
<evidence type="ECO:0000256" key="1">
    <source>
        <dbReference type="ARBA" id="ARBA00004201"/>
    </source>
</evidence>
<dbReference type="PANTHER" id="PTHR21551">
    <property type="entry name" value="TOPOISOMERASE II-ASSOCIATED PROTEIN PAT1"/>
    <property type="match status" value="1"/>
</dbReference>
<keyword evidence="3" id="KW-0413">Isomerase</keyword>
<gene>
    <name evidence="3" type="ORF">MGAL_10B046960</name>
</gene>
<dbReference type="GO" id="GO:0000290">
    <property type="term" value="P:deadenylation-dependent decapping of nuclear-transcribed mRNA"/>
    <property type="evidence" value="ECO:0007669"/>
    <property type="project" value="InterPro"/>
</dbReference>
<dbReference type="AlphaFoldDB" id="A0A8B6F5F4"/>
<reference evidence="3" key="1">
    <citation type="submission" date="2018-11" db="EMBL/GenBank/DDBJ databases">
        <authorList>
            <person name="Alioto T."/>
            <person name="Alioto T."/>
        </authorList>
    </citation>
    <scope>NUCLEOTIDE SEQUENCE</scope>
</reference>
<organism evidence="3 4">
    <name type="scientific">Mytilus galloprovincialis</name>
    <name type="common">Mediterranean mussel</name>
    <dbReference type="NCBI Taxonomy" id="29158"/>
    <lineage>
        <taxon>Eukaryota</taxon>
        <taxon>Metazoa</taxon>
        <taxon>Spiralia</taxon>
        <taxon>Lophotrochozoa</taxon>
        <taxon>Mollusca</taxon>
        <taxon>Bivalvia</taxon>
        <taxon>Autobranchia</taxon>
        <taxon>Pteriomorphia</taxon>
        <taxon>Mytilida</taxon>
        <taxon>Mytiloidea</taxon>
        <taxon>Mytilidae</taxon>
        <taxon>Mytilinae</taxon>
        <taxon>Mytilus</taxon>
    </lineage>
</organism>
<dbReference type="EMBL" id="UYJE01006321">
    <property type="protein sequence ID" value="VDI44969.1"/>
    <property type="molecule type" value="Genomic_DNA"/>
</dbReference>
<dbReference type="GO" id="GO:0033962">
    <property type="term" value="P:P-body assembly"/>
    <property type="evidence" value="ECO:0007669"/>
    <property type="project" value="TreeGrafter"/>
</dbReference>
<evidence type="ECO:0000256" key="2">
    <source>
        <dbReference type="ARBA" id="ARBA00022490"/>
    </source>
</evidence>
<sequence>MLYSLYKYVISDDFLHLMMVRKGRKLVARCIPNLEKKNAEDVVMLVLKRLQVLLKKDPQDEGLMVLHDPVVRTIQSCDLKSLVQFLSTVLSETDTASQALQNKFGSSVVCTLIHRGEVLYKDTSPLDIDNQLQTEWCQFVHDLARLIVCGNVVLFSSFRCQFVHDLASILATVPLESLVKPKLPQTTISGHFDRLLNKKQIASLEDKLKVIAEPQAVS</sequence>
<comment type="subcellular location">
    <subcellularLocation>
        <location evidence="1">Cytoplasm</location>
        <location evidence="1">P-body</location>
    </subcellularLocation>
</comment>
<keyword evidence="2" id="KW-0963">Cytoplasm</keyword>
<accession>A0A8B6F5F4</accession>
<dbReference type="InterPro" id="IPR039900">
    <property type="entry name" value="Pat1-like"/>
</dbReference>